<keyword evidence="1" id="KW-0732">Signal</keyword>
<gene>
    <name evidence="2" type="ORF">GCM10008957_17430</name>
</gene>
<evidence type="ECO:0000313" key="2">
    <source>
        <dbReference type="EMBL" id="GGR05040.1"/>
    </source>
</evidence>
<evidence type="ECO:0000313" key="3">
    <source>
        <dbReference type="Proteomes" id="UP000603865"/>
    </source>
</evidence>
<protein>
    <recommendedName>
        <fullName evidence="4">DUF11 domain-containing protein</fullName>
    </recommendedName>
</protein>
<dbReference type="EMBL" id="BMQL01000007">
    <property type="protein sequence ID" value="GGR05040.1"/>
    <property type="molecule type" value="Genomic_DNA"/>
</dbReference>
<reference evidence="2" key="1">
    <citation type="journal article" date="2014" name="Int. J. Syst. Evol. Microbiol.">
        <title>Complete genome sequence of Corynebacterium casei LMG S-19264T (=DSM 44701T), isolated from a smear-ripened cheese.</title>
        <authorList>
            <consortium name="US DOE Joint Genome Institute (JGI-PGF)"/>
            <person name="Walter F."/>
            <person name="Albersmeier A."/>
            <person name="Kalinowski J."/>
            <person name="Ruckert C."/>
        </authorList>
    </citation>
    <scope>NUCLEOTIDE SEQUENCE</scope>
    <source>
        <strain evidence="2">JCM 31311</strain>
    </source>
</reference>
<dbReference type="RefSeq" id="WP_189089415.1">
    <property type="nucleotide sequence ID" value="NZ_BMQL01000007.1"/>
</dbReference>
<evidence type="ECO:0008006" key="4">
    <source>
        <dbReference type="Google" id="ProtNLM"/>
    </source>
</evidence>
<keyword evidence="3" id="KW-1185">Reference proteome</keyword>
<proteinExistence type="predicted"/>
<evidence type="ECO:0000256" key="1">
    <source>
        <dbReference type="SAM" id="SignalP"/>
    </source>
</evidence>
<sequence>MNALTAKHALTTLTAALISTAAAQEISTSLPLTSVGDKLLWTVGDQDLHLVVGMSGRVQLDVYSAQFDQTDYRSPDEYGDESYSANPVTSTFLLIDAAGKVVKSQNFGMGKPDWQTFLNADLPAGTYTLRVSTEGNGKNTFAIRLNSISAAVEADRLNVNVRAKDWIPALNVTNPGGTLGLKMYDGDGPTELEAQLRDAAGNVYPLKVSGNLGFDTLDIPEAAGNYTLYLRQAATAKQWSNTVGFSLSSGAITVVQTATGGLQAIAELVLPDGNIPTSADVSVTDAKNREVPLAVPDGGSGSRLVEPLGVYGVKVAPVVGADVTYTTDANSSDNLPGTPSDTVRVIKDKTALVKVQIKPDVALSFTADKTQVCVGDVVTFTAQATTAFERQPLNASLRVALPGTLTTSSDTTLTAKVDAANPAVLKFEAKATAAGTLDVSAALAPWNKSQKLGVEVLPTATQIELRRSDLTPALPGDVVTVTLSVHNTSGVAAPYKLVDDPGRGLDALDPVIFSGTLQPGESKTLSYRARVVGAAGASSSLQATLSSNCDSAQQVAGGLVIATPAPTPPEATSEVPVPVVVMARSSTVRIPFDAPKSAAQLIVAHTPPVGGTYVAGSSQLNGKATADPQVGPSGRLYWTTPGAPRGVLTYGVKHQDALPALDSPALVGRYAQGKQEMLVGNVDLSDLAAATAIGAQAATENEGAVRLPLAGTVFRDRDRVTVVVQGRVSDTALPTINGTAIAASALGQTSLDDQDSSARREFYGVQLRPGENVVGYGDQSVKVYLASSPVTAQITPVQLVADGIQPIQLKLKLLDINGLTPGTPTVTVESSLEPLTRDAQPQVASYQLKLTDGEGLLELPPISAPTRFTVRVLVGSGVITRSFEATPSSTKVGVGFVSGTVSLGGSGLAYEARGQGYFETPLGAGKLYVAGAAAVRGGAGQVATSTAADGTVTSTSTALDTAPTLDPAQGLPSSANPLLRYPGYGDSSSEQIPLQGLDPVAFRYEHPDFSVSYRQAPLPIDVFSVGGTVTALSGYSRSNPQVSGFVAALPGGTVTDDLRANGTRVVKLSQKNVLQDSETVDLVHTDHLSGAQTLTRLTPFVDYTVDPVAGVLYFSRPVDLLDTEGNAQSLKIVYRITSTDGNRQLAFGAQVGEKIGENLSVAAAAVRIGTVTSVGVRARYSSDTLNGDLLAAYADGMLVNGTLSGKTDALTYAASVRYQDQGYDGLNAVQSGVAASASVDAKLTQNFGVKLDASYADGSYQLGRDTSGTVGTATTNQGGLVSLQGRYYAGPLKLGAGVQAGFGGQSGVSALLSAGYTSGAVDLSIDHAQPIGAGTLNPVTTAAAKVQIAENVTLIARETLDWGGTNPDGTTDPLTQQASVGLQTKLGGTNLSAAYDLPNSAGSGNRARFGVDTVLPLDDKFSVNLSGSYLYNLTTATGDWNAGSSVRYTGDKLVASAGVDAATNAGAFRTVLKAGLSYSLNDQWSVTLDGTKVLGAADQAGDRFAVSTALRAGPWQGLAYLRYQDGVLAGADAQVVGEANVEYHQPQFAMRAGVAGRMLLADTGSLTFQPSVSGMYYLNDYLGVGVAGRAVYQPSTGYSAYSLGLEGSVRALPGTWITVGYNPIGFDGISSNVSTRQGTYVRLDLLLDEGQRK</sequence>
<feature type="chain" id="PRO_5038070743" description="DUF11 domain-containing protein" evidence="1">
    <location>
        <begin position="24"/>
        <end position="1653"/>
    </location>
</feature>
<feature type="signal peptide" evidence="1">
    <location>
        <begin position="1"/>
        <end position="23"/>
    </location>
</feature>
<reference evidence="2" key="2">
    <citation type="submission" date="2020-09" db="EMBL/GenBank/DDBJ databases">
        <authorList>
            <person name="Sun Q."/>
            <person name="Ohkuma M."/>
        </authorList>
    </citation>
    <scope>NUCLEOTIDE SEQUENCE</scope>
    <source>
        <strain evidence="2">JCM 31311</strain>
    </source>
</reference>
<accession>A0A918C487</accession>
<comment type="caution">
    <text evidence="2">The sequence shown here is derived from an EMBL/GenBank/DDBJ whole genome shotgun (WGS) entry which is preliminary data.</text>
</comment>
<name>A0A918C487_9DEIO</name>
<dbReference type="Proteomes" id="UP000603865">
    <property type="component" value="Unassembled WGS sequence"/>
</dbReference>
<organism evidence="2 3">
    <name type="scientific">Deinococcus ruber</name>
    <dbReference type="NCBI Taxonomy" id="1848197"/>
    <lineage>
        <taxon>Bacteria</taxon>
        <taxon>Thermotogati</taxon>
        <taxon>Deinococcota</taxon>
        <taxon>Deinococci</taxon>
        <taxon>Deinococcales</taxon>
        <taxon>Deinococcaceae</taxon>
        <taxon>Deinococcus</taxon>
    </lineage>
</organism>